<dbReference type="Proteomes" id="UP001162164">
    <property type="component" value="Unassembled WGS sequence"/>
</dbReference>
<feature type="region of interest" description="Disordered" evidence="1">
    <location>
        <begin position="323"/>
        <end position="359"/>
    </location>
</feature>
<feature type="compositionally biased region" description="Polar residues" evidence="1">
    <location>
        <begin position="517"/>
        <end position="528"/>
    </location>
</feature>
<feature type="region of interest" description="Disordered" evidence="1">
    <location>
        <begin position="106"/>
        <end position="146"/>
    </location>
</feature>
<feature type="compositionally biased region" description="Polar residues" evidence="1">
    <location>
        <begin position="336"/>
        <end position="359"/>
    </location>
</feature>
<keyword evidence="3" id="KW-1185">Reference proteome</keyword>
<sequence length="639" mass="70643">MALNEALQTSVLGISEALCDDLVVCLSNPRYQILSWFLPWNDLHRLCIMYLQDPQSTKNFVTELKFVDIDYSIFKGIKREPLDDLAGIEKGYEQYLDHDFVSDEETSSVSEDSMSQDSRPYSLGSDGAGDGPYLPLPQPKSDPNTLKSLRMFRPTLKRTRTDENISKVPEKIPKAGPSVGLNAKDLSKGAVAKPSLSTYLNGITSSVPAISTNTKESHSKNVKAATLPPLGGQVAIKELRPVQSQQQQQFPSYVSPYVGSQDFCKNAFENQQTTQNPNSSQSYLRNQTNYSPQFRDIANSKHTITQPNTATSQINQPELLSRHKQSTTYPYGPAGQSLQKGTYQRNSFPQNRHATNLGETTSDATCMGFKQSTNAIQSVFDVPKFRENSSGNRSDKDQDTFQYGRCTISKLGKNGCRKDFKQNTRDTVRSGTSSTKSECESTQTRVARESIEGRFKPIGHNNGISQVEKTSAAFSSKNIWKNQLCCQDKISSEPVSRKNPKTLGRLVVCMEKVKPPTWQTTQAPTNGKITPISPGKNTSFDTTNVGNSGVTSTSGNTKTGKEPNQDKRSRKQNVSQNRNSGDSSGEPRKQATSQYGQELCTSQLDIGQQLLLQYQELLRALNQCQSSSGTQGEHRKPDG</sequence>
<evidence type="ECO:0000256" key="1">
    <source>
        <dbReference type="SAM" id="MobiDB-lite"/>
    </source>
</evidence>
<protein>
    <submittedName>
        <fullName evidence="2">Uncharacterized protein</fullName>
    </submittedName>
</protein>
<feature type="compositionally biased region" description="Polar residues" evidence="1">
    <location>
        <begin position="429"/>
        <end position="445"/>
    </location>
</feature>
<accession>A0ABQ9JT63</accession>
<gene>
    <name evidence="2" type="ORF">NQ317_006994</name>
</gene>
<name>A0ABQ9JT63_9CUCU</name>
<feature type="region of interest" description="Disordered" evidence="1">
    <location>
        <begin position="517"/>
        <end position="594"/>
    </location>
</feature>
<feature type="region of interest" description="Disordered" evidence="1">
    <location>
        <begin position="424"/>
        <end position="446"/>
    </location>
</feature>
<feature type="compositionally biased region" description="Low complexity" evidence="1">
    <location>
        <begin position="107"/>
        <end position="118"/>
    </location>
</feature>
<proteinExistence type="predicted"/>
<reference evidence="2" key="1">
    <citation type="journal article" date="2023" name="Insect Mol. Biol.">
        <title>Genome sequencing provides insights into the evolution of gene families encoding plant cell wall-degrading enzymes in longhorned beetles.</title>
        <authorList>
            <person name="Shin N.R."/>
            <person name="Okamura Y."/>
            <person name="Kirsch R."/>
            <person name="Pauchet Y."/>
        </authorList>
    </citation>
    <scope>NUCLEOTIDE SEQUENCE</scope>
    <source>
        <strain evidence="2">MMC_N1</strain>
    </source>
</reference>
<feature type="compositionally biased region" description="Polar residues" evidence="1">
    <location>
        <begin position="572"/>
        <end position="583"/>
    </location>
</feature>
<evidence type="ECO:0000313" key="2">
    <source>
        <dbReference type="EMBL" id="KAJ8981468.1"/>
    </source>
</evidence>
<comment type="caution">
    <text evidence="2">The sequence shown here is derived from an EMBL/GenBank/DDBJ whole genome shotgun (WGS) entry which is preliminary data.</text>
</comment>
<organism evidence="2 3">
    <name type="scientific">Molorchus minor</name>
    <dbReference type="NCBI Taxonomy" id="1323400"/>
    <lineage>
        <taxon>Eukaryota</taxon>
        <taxon>Metazoa</taxon>
        <taxon>Ecdysozoa</taxon>
        <taxon>Arthropoda</taxon>
        <taxon>Hexapoda</taxon>
        <taxon>Insecta</taxon>
        <taxon>Pterygota</taxon>
        <taxon>Neoptera</taxon>
        <taxon>Endopterygota</taxon>
        <taxon>Coleoptera</taxon>
        <taxon>Polyphaga</taxon>
        <taxon>Cucujiformia</taxon>
        <taxon>Chrysomeloidea</taxon>
        <taxon>Cerambycidae</taxon>
        <taxon>Lamiinae</taxon>
        <taxon>Monochamini</taxon>
        <taxon>Molorchus</taxon>
    </lineage>
</organism>
<evidence type="ECO:0000313" key="3">
    <source>
        <dbReference type="Proteomes" id="UP001162164"/>
    </source>
</evidence>
<dbReference type="EMBL" id="JAPWTJ010000181">
    <property type="protein sequence ID" value="KAJ8981468.1"/>
    <property type="molecule type" value="Genomic_DNA"/>
</dbReference>
<feature type="compositionally biased region" description="Polar residues" evidence="1">
    <location>
        <begin position="535"/>
        <end position="558"/>
    </location>
</feature>